<dbReference type="Gene3D" id="3.40.390.10">
    <property type="entry name" value="Collagenase (Catalytic Domain)"/>
    <property type="match status" value="1"/>
</dbReference>
<gene>
    <name evidence="3" type="primary">LOC112051569</name>
</gene>
<feature type="region of interest" description="Disordered" evidence="1">
    <location>
        <begin position="152"/>
        <end position="185"/>
    </location>
</feature>
<evidence type="ECO:0000313" key="3">
    <source>
        <dbReference type="RefSeq" id="XP_052738844.1"/>
    </source>
</evidence>
<dbReference type="Proteomes" id="UP001652582">
    <property type="component" value="Chromosome 8"/>
</dbReference>
<reference evidence="3" key="1">
    <citation type="submission" date="2025-08" db="UniProtKB">
        <authorList>
            <consortium name="RefSeq"/>
        </authorList>
    </citation>
    <scope>IDENTIFICATION</scope>
</reference>
<keyword evidence="2" id="KW-1185">Reference proteome</keyword>
<name>A0ABM3LIF1_BICAN</name>
<protein>
    <submittedName>
        <fullName evidence="3">Uncharacterized protein LOC112051569</fullName>
    </submittedName>
</protein>
<dbReference type="GeneID" id="112051569"/>
<dbReference type="RefSeq" id="XP_052738844.1">
    <property type="nucleotide sequence ID" value="XM_052882884.1"/>
</dbReference>
<evidence type="ECO:0000313" key="2">
    <source>
        <dbReference type="Proteomes" id="UP001652582"/>
    </source>
</evidence>
<feature type="compositionally biased region" description="Basic and acidic residues" evidence="1">
    <location>
        <begin position="221"/>
        <end position="235"/>
    </location>
</feature>
<dbReference type="SUPFAM" id="SSF55486">
    <property type="entry name" value="Metalloproteases ('zincins'), catalytic domain"/>
    <property type="match status" value="1"/>
</dbReference>
<feature type="region of interest" description="Disordered" evidence="1">
    <location>
        <begin position="219"/>
        <end position="372"/>
    </location>
</feature>
<organism evidence="2 3">
    <name type="scientific">Bicyclus anynana</name>
    <name type="common">Squinting bush brown butterfly</name>
    <dbReference type="NCBI Taxonomy" id="110368"/>
    <lineage>
        <taxon>Eukaryota</taxon>
        <taxon>Metazoa</taxon>
        <taxon>Ecdysozoa</taxon>
        <taxon>Arthropoda</taxon>
        <taxon>Hexapoda</taxon>
        <taxon>Insecta</taxon>
        <taxon>Pterygota</taxon>
        <taxon>Neoptera</taxon>
        <taxon>Endopterygota</taxon>
        <taxon>Lepidoptera</taxon>
        <taxon>Glossata</taxon>
        <taxon>Ditrysia</taxon>
        <taxon>Papilionoidea</taxon>
        <taxon>Nymphalidae</taxon>
        <taxon>Satyrinae</taxon>
        <taxon>Satyrini</taxon>
        <taxon>Mycalesina</taxon>
        <taxon>Bicyclus</taxon>
    </lineage>
</organism>
<evidence type="ECO:0000256" key="1">
    <source>
        <dbReference type="SAM" id="MobiDB-lite"/>
    </source>
</evidence>
<feature type="compositionally biased region" description="Basic and acidic residues" evidence="1">
    <location>
        <begin position="284"/>
        <end position="312"/>
    </location>
</feature>
<feature type="compositionally biased region" description="Basic and acidic residues" evidence="1">
    <location>
        <begin position="242"/>
        <end position="277"/>
    </location>
</feature>
<dbReference type="InterPro" id="IPR024079">
    <property type="entry name" value="MetalloPept_cat_dom_sf"/>
</dbReference>
<sequence length="372" mass="42298">MGSASKTRSLIRIVTNTLEYCGITFSPASFLYLTSYLIVILFVSLFCGVQSVIIYYLNSPAYRHLYHKQAEIQSKTLVEYDPLSVMQFHDRAFSKNGRATIAPLESGLLISPSETLSQLDKMRLNMYFGHECNKRKVSNILQTCKKSLKYVEKDDEPDGEDEKVTSNGDENEGDRNPKVETANDEDVKIVSVETITNHPGHRVKFVEGEIIVISDEVNEKDDDRQYENKVEEHTAQYDGELEEKRSDEVGEEKTEQHETREEDVSQTKDNSEQRKLAYSESDAEENKESTYIEKSTEEVINKDTGRTGEKKLNSAKKQLHESVFGNNVTDNTRKNVKEANETKNGNEDRNTVGAYNKSSESDIESNITKNLV</sequence>
<accession>A0ABM3LIF1</accession>
<proteinExistence type="predicted"/>
<feature type="compositionally biased region" description="Basic and acidic residues" evidence="1">
    <location>
        <begin position="331"/>
        <end position="350"/>
    </location>
</feature>